<evidence type="ECO:0000259" key="2">
    <source>
        <dbReference type="Pfam" id="PF14032"/>
    </source>
</evidence>
<feature type="signal peptide" evidence="1">
    <location>
        <begin position="1"/>
        <end position="24"/>
    </location>
</feature>
<gene>
    <name evidence="3" type="ORF">HGA11_25240</name>
</gene>
<comment type="caution">
    <text evidence="3">The sequence shown here is derived from an EMBL/GenBank/DDBJ whole genome shotgun (WGS) entry which is preliminary data.</text>
</comment>
<dbReference type="Pfam" id="PF14032">
    <property type="entry name" value="PknH_C"/>
    <property type="match status" value="1"/>
</dbReference>
<dbReference type="InterPro" id="IPR026954">
    <property type="entry name" value="PknH-like_Extracell"/>
</dbReference>
<dbReference type="InterPro" id="IPR038232">
    <property type="entry name" value="PknH-like_Extracell_sf"/>
</dbReference>
<dbReference type="RefSeq" id="WP_049925210.1">
    <property type="nucleotide sequence ID" value="NZ_HG322952.1"/>
</dbReference>
<feature type="domain" description="PknH-like extracellular" evidence="2">
    <location>
        <begin position="33"/>
        <end position="231"/>
    </location>
</feature>
<evidence type="ECO:0000256" key="1">
    <source>
        <dbReference type="SAM" id="SignalP"/>
    </source>
</evidence>
<accession>A0A7X6MWL7</accession>
<protein>
    <submittedName>
        <fullName evidence="3">Sensor domain-containing protein</fullName>
    </submittedName>
</protein>
<dbReference type="AlphaFoldDB" id="A0A7X6MWL7"/>
<dbReference type="PROSITE" id="PS51257">
    <property type="entry name" value="PROKAR_LIPOPROTEIN"/>
    <property type="match status" value="1"/>
</dbReference>
<reference evidence="3 4" key="1">
    <citation type="submission" date="2020-04" db="EMBL/GenBank/DDBJ databases">
        <title>MicrobeNet Type strains.</title>
        <authorList>
            <person name="Nicholson A.C."/>
        </authorList>
    </citation>
    <scope>NUCLEOTIDE SEQUENCE [LARGE SCALE GENOMIC DNA]</scope>
    <source>
        <strain evidence="3 4">ATCC 700731</strain>
    </source>
</reference>
<proteinExistence type="predicted"/>
<dbReference type="Proteomes" id="UP000518188">
    <property type="component" value="Unassembled WGS sequence"/>
</dbReference>
<name>A0A7X6MWL7_9MYCO</name>
<dbReference type="EMBL" id="JAAXPJ010000011">
    <property type="protein sequence ID" value="NKZ14294.1"/>
    <property type="molecule type" value="Genomic_DNA"/>
</dbReference>
<evidence type="ECO:0000313" key="3">
    <source>
        <dbReference type="EMBL" id="NKZ14294.1"/>
    </source>
</evidence>
<dbReference type="Gene3D" id="3.40.1000.70">
    <property type="entry name" value="PknH-like extracellular domain"/>
    <property type="match status" value="1"/>
</dbReference>
<feature type="chain" id="PRO_5039320971" evidence="1">
    <location>
        <begin position="25"/>
        <end position="240"/>
    </location>
</feature>
<sequence length="240" mass="25728">MKHLLRLGTLACAAILTGCTGALVGEPTKATDSHVLPDEADLSDVLGSPMKVSDAPQVGGLDVLPDNIGDASPLDCVGVKRPRMRQTYQDAPVRSARTILWQTNPDVTTYPRPNFAVTVGVVELESTRDARAWYSKFSAQWQLCQGKTVITHNVVSQGTTYSDKITRVSDSGGIVTAVDMQMAMTGDARPSPMERALTAESRYLVDVQVADIGWRTNDSINANNAIAVAQLIADTINSTP</sequence>
<organism evidence="3 4">
    <name type="scientific">Mycolicibacterium septicum DSM 44393</name>
    <dbReference type="NCBI Taxonomy" id="1341646"/>
    <lineage>
        <taxon>Bacteria</taxon>
        <taxon>Bacillati</taxon>
        <taxon>Actinomycetota</taxon>
        <taxon>Actinomycetes</taxon>
        <taxon>Mycobacteriales</taxon>
        <taxon>Mycobacteriaceae</taxon>
        <taxon>Mycolicibacterium</taxon>
    </lineage>
</organism>
<evidence type="ECO:0000313" key="4">
    <source>
        <dbReference type="Proteomes" id="UP000518188"/>
    </source>
</evidence>
<keyword evidence="1" id="KW-0732">Signal</keyword>